<proteinExistence type="predicted"/>
<sequence>MLFVKRTKWSNINDETRKRYLLNTYRVLLTRARPGMVIFCSKGRSE</sequence>
<reference evidence="2" key="1">
    <citation type="submission" date="2021-03" db="EMBL/GenBank/DDBJ databases">
        <title>Legionella lytica PCM 2298.</title>
        <authorList>
            <person name="Koper P."/>
        </authorList>
    </citation>
    <scope>NUCLEOTIDE SEQUENCE</scope>
    <source>
        <strain evidence="2">PCM 2298</strain>
    </source>
</reference>
<evidence type="ECO:0000313" key="2">
    <source>
        <dbReference type="EMBL" id="USQ15126.1"/>
    </source>
</evidence>
<accession>A0ABY4YCG1</accession>
<organism evidence="2 3">
    <name type="scientific">Legionella lytica</name>
    <dbReference type="NCBI Taxonomy" id="96232"/>
    <lineage>
        <taxon>Bacteria</taxon>
        <taxon>Pseudomonadati</taxon>
        <taxon>Pseudomonadota</taxon>
        <taxon>Gammaproteobacteria</taxon>
        <taxon>Legionellales</taxon>
        <taxon>Legionellaceae</taxon>
        <taxon>Legionella</taxon>
    </lineage>
</organism>
<evidence type="ECO:0000259" key="1">
    <source>
        <dbReference type="Pfam" id="PF09848"/>
    </source>
</evidence>
<protein>
    <submittedName>
        <fullName evidence="2">DUF2075 domain-containing protein</fullName>
    </submittedName>
</protein>
<evidence type="ECO:0000313" key="3">
    <source>
        <dbReference type="Proteomes" id="UP001057474"/>
    </source>
</evidence>
<dbReference type="InterPro" id="IPR018647">
    <property type="entry name" value="SLFN_3-like_DNA/RNA_helicase"/>
</dbReference>
<keyword evidence="3" id="KW-1185">Reference proteome</keyword>
<dbReference type="EMBL" id="CP071527">
    <property type="protein sequence ID" value="USQ15126.1"/>
    <property type="molecule type" value="Genomic_DNA"/>
</dbReference>
<name>A0ABY4YCG1_9GAMM</name>
<feature type="domain" description="Schlafen group 3-like DNA/RNA helicase" evidence="1">
    <location>
        <begin position="8"/>
        <end position="41"/>
    </location>
</feature>
<dbReference type="Pfam" id="PF09848">
    <property type="entry name" value="SLFN-g3_helicase"/>
    <property type="match status" value="1"/>
</dbReference>
<gene>
    <name evidence="2" type="ORF">J2N86_04920</name>
</gene>
<dbReference type="Proteomes" id="UP001057474">
    <property type="component" value="Chromosome"/>
</dbReference>